<dbReference type="EMBL" id="CADCXU010024628">
    <property type="protein sequence ID" value="CAB0011971.1"/>
    <property type="molecule type" value="Genomic_DNA"/>
</dbReference>
<gene>
    <name evidence="3" type="ORF">NTEN_LOCUS16800</name>
    <name evidence="2" type="ORF">NTEN_LOCUS7241</name>
</gene>
<name>A0A6H5GD88_9HEMI</name>
<dbReference type="EMBL" id="CADCXU010010837">
    <property type="protein sequence ID" value="CAB0001454.1"/>
    <property type="molecule type" value="Genomic_DNA"/>
</dbReference>
<reference evidence="2 4" key="1">
    <citation type="submission" date="2020-02" db="EMBL/GenBank/DDBJ databases">
        <authorList>
            <person name="Ferguson B K."/>
        </authorList>
    </citation>
    <scope>NUCLEOTIDE SEQUENCE [LARGE SCALE GENOMIC DNA]</scope>
</reference>
<accession>A0A6H5GD88</accession>
<organism evidence="2 4">
    <name type="scientific">Nesidiocoris tenuis</name>
    <dbReference type="NCBI Taxonomy" id="355587"/>
    <lineage>
        <taxon>Eukaryota</taxon>
        <taxon>Metazoa</taxon>
        <taxon>Ecdysozoa</taxon>
        <taxon>Arthropoda</taxon>
        <taxon>Hexapoda</taxon>
        <taxon>Insecta</taxon>
        <taxon>Pterygota</taxon>
        <taxon>Neoptera</taxon>
        <taxon>Paraneoptera</taxon>
        <taxon>Hemiptera</taxon>
        <taxon>Heteroptera</taxon>
        <taxon>Panheteroptera</taxon>
        <taxon>Cimicomorpha</taxon>
        <taxon>Miridae</taxon>
        <taxon>Dicyphina</taxon>
        <taxon>Nesidiocoris</taxon>
    </lineage>
</organism>
<evidence type="ECO:0000256" key="1">
    <source>
        <dbReference type="SAM" id="MobiDB-lite"/>
    </source>
</evidence>
<evidence type="ECO:0000313" key="3">
    <source>
        <dbReference type="EMBL" id="CAB0011971.1"/>
    </source>
</evidence>
<dbReference type="Proteomes" id="UP000479000">
    <property type="component" value="Unassembled WGS sequence"/>
</dbReference>
<protein>
    <submittedName>
        <fullName evidence="2">Uncharacterized protein</fullName>
    </submittedName>
</protein>
<sequence>GMAPPGMSNKTLATPANHEASGSGLNTPVAVPATPLRHPRLSFSDVVDKRSAFKFSEGHASRLDKLKKELDYLQETAWMYPSIETYIGHH</sequence>
<keyword evidence="4" id="KW-1185">Reference proteome</keyword>
<dbReference type="OrthoDB" id="6374621at2759"/>
<feature type="region of interest" description="Disordered" evidence="1">
    <location>
        <begin position="1"/>
        <end position="33"/>
    </location>
</feature>
<evidence type="ECO:0000313" key="2">
    <source>
        <dbReference type="EMBL" id="CAB0001454.1"/>
    </source>
</evidence>
<feature type="non-terminal residue" evidence="2">
    <location>
        <position position="1"/>
    </location>
</feature>
<proteinExistence type="predicted"/>
<dbReference type="AlphaFoldDB" id="A0A6H5GD88"/>
<evidence type="ECO:0000313" key="4">
    <source>
        <dbReference type="Proteomes" id="UP000479000"/>
    </source>
</evidence>